<evidence type="ECO:0000256" key="5">
    <source>
        <dbReference type="ARBA" id="ARBA00022989"/>
    </source>
</evidence>
<keyword evidence="4 7" id="KW-0812">Transmembrane</keyword>
<name>A0A0L6TXT4_9FIRM</name>
<evidence type="ECO:0000256" key="7">
    <source>
        <dbReference type="SAM" id="Phobius"/>
    </source>
</evidence>
<evidence type="ECO:0000256" key="3">
    <source>
        <dbReference type="ARBA" id="ARBA00022475"/>
    </source>
</evidence>
<evidence type="ECO:0000256" key="4">
    <source>
        <dbReference type="ARBA" id="ARBA00022692"/>
    </source>
</evidence>
<feature type="transmembrane region" description="Helical" evidence="7">
    <location>
        <begin position="113"/>
        <end position="133"/>
    </location>
</feature>
<feature type="transmembrane region" description="Helical" evidence="7">
    <location>
        <begin position="6"/>
        <end position="24"/>
    </location>
</feature>
<dbReference type="PATRIC" id="fig|52689.4.peg.2513"/>
<keyword evidence="5 7" id="KW-1133">Transmembrane helix</keyword>
<dbReference type="STRING" id="52689.AKG39_14980"/>
<organism evidence="8 9">
    <name type="scientific">Acetobacterium bakii</name>
    <dbReference type="NCBI Taxonomy" id="52689"/>
    <lineage>
        <taxon>Bacteria</taxon>
        <taxon>Bacillati</taxon>
        <taxon>Bacillota</taxon>
        <taxon>Clostridia</taxon>
        <taxon>Eubacteriales</taxon>
        <taxon>Eubacteriaceae</taxon>
        <taxon>Acetobacterium</taxon>
    </lineage>
</organism>
<feature type="transmembrane region" description="Helical" evidence="7">
    <location>
        <begin position="44"/>
        <end position="61"/>
    </location>
</feature>
<feature type="transmembrane region" description="Helical" evidence="7">
    <location>
        <begin position="81"/>
        <end position="101"/>
    </location>
</feature>
<reference evidence="9" key="1">
    <citation type="submission" date="2015-07" db="EMBL/GenBank/DDBJ databases">
        <title>Draft genome sequence of Acetobacterium bakii DSM 8293, a potential psychrophilic chemical producer through syngas fermentation.</title>
        <authorList>
            <person name="Song Y."/>
            <person name="Hwang S."/>
            <person name="Cho B.-K."/>
        </authorList>
    </citation>
    <scope>NUCLEOTIDE SEQUENCE [LARGE SCALE GENOMIC DNA]</scope>
    <source>
        <strain evidence="9">DSM 8239</strain>
    </source>
</reference>
<evidence type="ECO:0000313" key="9">
    <source>
        <dbReference type="Proteomes" id="UP000036873"/>
    </source>
</evidence>
<protein>
    <submittedName>
        <fullName evidence="8">Permease</fullName>
    </submittedName>
</protein>
<comment type="subcellular location">
    <subcellularLocation>
        <location evidence="1">Cell membrane</location>
        <topology evidence="1">Multi-pass membrane protein</topology>
    </subcellularLocation>
</comment>
<evidence type="ECO:0000313" key="8">
    <source>
        <dbReference type="EMBL" id="KNZ40872.1"/>
    </source>
</evidence>
<evidence type="ECO:0000256" key="1">
    <source>
        <dbReference type="ARBA" id="ARBA00004651"/>
    </source>
</evidence>
<dbReference type="GO" id="GO:0005886">
    <property type="term" value="C:plasma membrane"/>
    <property type="evidence" value="ECO:0007669"/>
    <property type="project" value="UniProtKB-SubCell"/>
</dbReference>
<dbReference type="Proteomes" id="UP000036873">
    <property type="component" value="Unassembled WGS sequence"/>
</dbReference>
<dbReference type="RefSeq" id="WP_050741219.1">
    <property type="nucleotide sequence ID" value="NZ_LGYO01000041.1"/>
</dbReference>
<dbReference type="AlphaFoldDB" id="A0A0L6TXT4"/>
<comment type="caution">
    <text evidence="8">The sequence shown here is derived from an EMBL/GenBank/DDBJ whole genome shotgun (WGS) entry which is preliminary data.</text>
</comment>
<feature type="transmembrane region" description="Helical" evidence="7">
    <location>
        <begin position="139"/>
        <end position="158"/>
    </location>
</feature>
<evidence type="ECO:0000256" key="6">
    <source>
        <dbReference type="ARBA" id="ARBA00023136"/>
    </source>
</evidence>
<dbReference type="Pfam" id="PF03773">
    <property type="entry name" value="ArsP_1"/>
    <property type="match status" value="1"/>
</dbReference>
<dbReference type="EMBL" id="LGYO01000041">
    <property type="protein sequence ID" value="KNZ40872.1"/>
    <property type="molecule type" value="Genomic_DNA"/>
</dbReference>
<evidence type="ECO:0000256" key="2">
    <source>
        <dbReference type="ARBA" id="ARBA00006386"/>
    </source>
</evidence>
<keyword evidence="6 7" id="KW-0472">Membrane</keyword>
<sequence length="179" mass="19813">MIKIVKSYKWGIIFLLVMVGLYLYNQSLGIEAMSISLLNFKEMLLLVPPIFILMGLMEVWVPKETLTKYMGEGSGLKGLFIAFVLGTAAAGPLYIAFPIGVMLLKKGARLSNVLFFLGVWSTTKLPVLLFEVASFGLEFTLIHIGISLPLYLISAVLIERIENRNVTKLLNQDAAEKGV</sequence>
<gene>
    <name evidence="8" type="ORF">AKG39_14980</name>
</gene>
<dbReference type="InterPro" id="IPR005524">
    <property type="entry name" value="DUF318"/>
</dbReference>
<keyword evidence="3" id="KW-1003">Cell membrane</keyword>
<accession>A0A0L6TXT4</accession>
<comment type="similarity">
    <text evidence="2">Belongs to the UPF0718 family.</text>
</comment>
<proteinExistence type="inferred from homology"/>
<keyword evidence="9" id="KW-1185">Reference proteome</keyword>